<reference evidence="1 2" key="1">
    <citation type="submission" date="2014-09" db="EMBL/GenBank/DDBJ databases">
        <title>Vibrio maritimus JCM 19235. (C45) whole genome shotgun sequence.</title>
        <authorList>
            <person name="Sawabe T."/>
            <person name="Meirelles P."/>
            <person name="Nakanishi M."/>
            <person name="Sayaka M."/>
            <person name="Hattori M."/>
            <person name="Ohkuma M."/>
        </authorList>
    </citation>
    <scope>NUCLEOTIDE SEQUENCE [LARGE SCALE GENOMIC DNA]</scope>
    <source>
        <strain evidence="2">JCM19235</strain>
    </source>
</reference>
<dbReference type="InterPro" id="IPR024411">
    <property type="entry name" value="Tail_terminator_phage"/>
</dbReference>
<gene>
    <name evidence="1" type="ORF">JCM19235_1245</name>
</gene>
<organism evidence="1 2">
    <name type="scientific">Vibrio maritimus</name>
    <dbReference type="NCBI Taxonomy" id="990268"/>
    <lineage>
        <taxon>Bacteria</taxon>
        <taxon>Pseudomonadati</taxon>
        <taxon>Pseudomonadota</taxon>
        <taxon>Gammaproteobacteria</taxon>
        <taxon>Vibrionales</taxon>
        <taxon>Vibrionaceae</taxon>
        <taxon>Vibrio</taxon>
    </lineage>
</organism>
<dbReference type="OrthoDB" id="6445966at2"/>
<protein>
    <submittedName>
        <fullName evidence="1">Uncharacterized protein</fullName>
    </submittedName>
</protein>
<dbReference type="AlphaFoldDB" id="A0A090S8U8"/>
<sequence>MSILVKLAAYLEAEGCGEQGETIFVNQMADDDEGILLFEDTEGFMQHTNIEDYYRGSLNITIRMRSTAEGEALSNKVFKLIRGQGKTFDNYKLLSSKPEMLPHSFGRNEGGYVEWLLAFELSFIVGE</sequence>
<keyword evidence="2" id="KW-1185">Reference proteome</keyword>
<dbReference type="EMBL" id="BBMR01000017">
    <property type="protein sequence ID" value="GAL22944.1"/>
    <property type="molecule type" value="Genomic_DNA"/>
</dbReference>
<comment type="caution">
    <text evidence="1">The sequence shown here is derived from an EMBL/GenBank/DDBJ whole genome shotgun (WGS) entry which is preliminary data.</text>
</comment>
<reference evidence="1 2" key="2">
    <citation type="submission" date="2014-09" db="EMBL/GenBank/DDBJ databases">
        <authorList>
            <consortium name="NBRP consortium"/>
            <person name="Sawabe T."/>
            <person name="Meirelles P."/>
            <person name="Nakanishi M."/>
            <person name="Sayaka M."/>
            <person name="Hattori M."/>
            <person name="Ohkuma M."/>
        </authorList>
    </citation>
    <scope>NUCLEOTIDE SEQUENCE [LARGE SCALE GENOMIC DNA]</scope>
    <source>
        <strain evidence="2">JCM19235</strain>
    </source>
</reference>
<accession>A0A090S8U8</accession>
<dbReference type="STRING" id="990268.JCM19235_1245"/>
<proteinExistence type="predicted"/>
<evidence type="ECO:0000313" key="2">
    <source>
        <dbReference type="Proteomes" id="UP000029228"/>
    </source>
</evidence>
<dbReference type="Pfam" id="PF12691">
    <property type="entry name" value="Phage_tail_terminator_6"/>
    <property type="match status" value="1"/>
</dbReference>
<evidence type="ECO:0000313" key="1">
    <source>
        <dbReference type="EMBL" id="GAL22944.1"/>
    </source>
</evidence>
<dbReference type="Proteomes" id="UP000029228">
    <property type="component" value="Unassembled WGS sequence"/>
</dbReference>
<name>A0A090S8U8_9VIBR</name>